<keyword evidence="2" id="KW-1185">Reference proteome</keyword>
<organism evidence="1 2">
    <name type="scientific">Pragia fontium</name>
    <dbReference type="NCBI Taxonomy" id="82985"/>
    <lineage>
        <taxon>Bacteria</taxon>
        <taxon>Pseudomonadati</taxon>
        <taxon>Pseudomonadota</taxon>
        <taxon>Gammaproteobacteria</taxon>
        <taxon>Enterobacterales</taxon>
        <taxon>Budviciaceae</taxon>
        <taxon>Pragia</taxon>
    </lineage>
</organism>
<dbReference type="Proteomes" id="UP001059610">
    <property type="component" value="Unassembled WGS sequence"/>
</dbReference>
<evidence type="ECO:0000313" key="2">
    <source>
        <dbReference type="Proteomes" id="UP001059610"/>
    </source>
</evidence>
<reference evidence="1" key="1">
    <citation type="submission" date="2022-06" db="EMBL/GenBank/DDBJ databases">
        <title>Draft genome sequences of Pragia fontium str. JCM24417.</title>
        <authorList>
            <person name="Wakabayashi Y."/>
            <person name="Kojima K."/>
        </authorList>
    </citation>
    <scope>NUCLEOTIDE SEQUENCE</scope>
    <source>
        <strain evidence="1">JCM 24417</strain>
    </source>
</reference>
<name>A0ABQ5LJA3_9GAMM</name>
<proteinExistence type="predicted"/>
<protein>
    <submittedName>
        <fullName evidence="1">Uncharacterized protein</fullName>
    </submittedName>
</protein>
<dbReference type="EMBL" id="BRLJ01000003">
    <property type="protein sequence ID" value="GKX63056.1"/>
    <property type="molecule type" value="Genomic_DNA"/>
</dbReference>
<dbReference type="RefSeq" id="WP_261821853.1">
    <property type="nucleotide sequence ID" value="NZ_BRLJ01000003.1"/>
</dbReference>
<comment type="caution">
    <text evidence="1">The sequence shown here is derived from an EMBL/GenBank/DDBJ whole genome shotgun (WGS) entry which is preliminary data.</text>
</comment>
<sequence length="118" mass="12660">MLGLQKSPRFLISRGENANGWYEIYSDGFKRVGQIYGDNNPLIASNPGYGANVSYPIPLTSRILSITTSINGRLTGGAEVLNYAEPQLSSITLAAASSHATKLEPLSPIKGSWVVEGY</sequence>
<evidence type="ECO:0000313" key="1">
    <source>
        <dbReference type="EMBL" id="GKX63056.1"/>
    </source>
</evidence>
<gene>
    <name evidence="1" type="ORF">SOASR032_16250</name>
</gene>
<accession>A0ABQ5LJA3</accession>